<evidence type="ECO:0008006" key="4">
    <source>
        <dbReference type="Google" id="ProtNLM"/>
    </source>
</evidence>
<keyword evidence="1" id="KW-1133">Transmembrane helix</keyword>
<keyword evidence="3" id="KW-1185">Reference proteome</keyword>
<proteinExistence type="predicted"/>
<feature type="transmembrane region" description="Helical" evidence="1">
    <location>
        <begin position="6"/>
        <end position="27"/>
    </location>
</feature>
<organism evidence="2 3">
    <name type="scientific">Lactococcus lactis subsp. cremoris</name>
    <name type="common">Streptococcus cremoris</name>
    <dbReference type="NCBI Taxonomy" id="1359"/>
    <lineage>
        <taxon>Bacteria</taxon>
        <taxon>Bacillati</taxon>
        <taxon>Bacillota</taxon>
        <taxon>Bacilli</taxon>
        <taxon>Lactobacillales</taxon>
        <taxon>Streptococcaceae</taxon>
        <taxon>Lactococcus</taxon>
    </lineage>
</organism>
<keyword evidence="1" id="KW-0812">Transmembrane</keyword>
<dbReference type="EMBL" id="LAVW01000140">
    <property type="protein sequence ID" value="KKW71197.1"/>
    <property type="molecule type" value="Genomic_DNA"/>
</dbReference>
<evidence type="ECO:0000256" key="1">
    <source>
        <dbReference type="SAM" id="Phobius"/>
    </source>
</evidence>
<accession>A0ABR5EFK3</accession>
<comment type="caution">
    <text evidence="2">The sequence shown here is derived from an EMBL/GenBank/DDBJ whole genome shotgun (WGS) entry which is preliminary data.</text>
</comment>
<protein>
    <recommendedName>
        <fullName evidence="4">Phage protein</fullName>
    </recommendedName>
</protein>
<reference evidence="2 3" key="1">
    <citation type="submission" date="2015-04" db="EMBL/GenBank/DDBJ databases">
        <title>Evaluation of non-dairy Lactococcus lactis with potential dairy applications reveals extensive phenotype-genotype disparity.</title>
        <authorList>
            <person name="Cavanagh D."/>
            <person name="Casey A."/>
            <person name="Altermann E."/>
            <person name="Cotter P."/>
            <person name="Fitzgerald G.F."/>
            <person name="McAuliffe O."/>
        </authorList>
    </citation>
    <scope>NUCLEOTIDE SEQUENCE [LARGE SCALE GENOMIC DNA]</scope>
    <source>
        <strain evidence="2 3">DPC6856</strain>
    </source>
</reference>
<sequence length="207" mass="23669">MIGIVTAVFSSSVISTLLTLAGGYFIVNKKAADYTNELAKKKKIAEIYYEERAKVLQELYILLVNRPSDIVNLLKFLKDSAMEGVHSYPQVYHDLYKDLIVNEDKFRKTLLNSSLYLKDEDYMTIKDSRTYWGPSVSLIVDLFSLYKKVPNVNTNTSFHTAEFKEFSSKALKINNIDKVIEKYTKATVDIEEIADIIKKTIASNEIL</sequence>
<dbReference type="Proteomes" id="UP000034513">
    <property type="component" value="Unassembled WGS sequence"/>
</dbReference>
<dbReference type="RefSeq" id="WP_042747518.1">
    <property type="nucleotide sequence ID" value="NZ_LAVW01000140.1"/>
</dbReference>
<evidence type="ECO:0000313" key="2">
    <source>
        <dbReference type="EMBL" id="KKW71197.1"/>
    </source>
</evidence>
<name>A0ABR5EFK3_LACLC</name>
<gene>
    <name evidence="2" type="ORF">VN93_1860</name>
</gene>
<evidence type="ECO:0000313" key="3">
    <source>
        <dbReference type="Proteomes" id="UP000034513"/>
    </source>
</evidence>
<keyword evidence="1" id="KW-0472">Membrane</keyword>